<evidence type="ECO:0000256" key="13">
    <source>
        <dbReference type="ARBA" id="ARBA00023295"/>
    </source>
</evidence>
<dbReference type="RefSeq" id="WP_132679196.1">
    <property type="nucleotide sequence ID" value="NZ_SMKS01000077.1"/>
</dbReference>
<reference evidence="19 20" key="1">
    <citation type="submission" date="2019-03" db="EMBL/GenBank/DDBJ databases">
        <title>Draft genome sequences of novel Actinobacteria.</title>
        <authorList>
            <person name="Sahin N."/>
            <person name="Ay H."/>
            <person name="Saygin H."/>
        </authorList>
    </citation>
    <scope>NUCLEOTIDE SEQUENCE [LARGE SCALE GENOMIC DNA]</scope>
    <source>
        <strain evidence="19 20">16K309</strain>
    </source>
</reference>
<evidence type="ECO:0000256" key="5">
    <source>
        <dbReference type="ARBA" id="ARBA00022763"/>
    </source>
</evidence>
<evidence type="ECO:0000256" key="6">
    <source>
        <dbReference type="ARBA" id="ARBA00022771"/>
    </source>
</evidence>
<keyword evidence="6 15" id="KW-0863">Zinc-finger</keyword>
<dbReference type="SUPFAM" id="SSF46946">
    <property type="entry name" value="S13-like H2TH domain"/>
    <property type="match status" value="1"/>
</dbReference>
<dbReference type="SMART" id="SM01232">
    <property type="entry name" value="H2TH"/>
    <property type="match status" value="1"/>
</dbReference>
<dbReference type="InterPro" id="IPR010663">
    <property type="entry name" value="Znf_FPG/IleRS"/>
</dbReference>
<evidence type="ECO:0000256" key="7">
    <source>
        <dbReference type="ARBA" id="ARBA00022801"/>
    </source>
</evidence>
<comment type="catalytic activity">
    <reaction evidence="14">
        <text>2'-deoxyribonucleotide-(2'-deoxyribose 5'-phosphate)-2'-deoxyribonucleotide-DNA = a 3'-end 2'-deoxyribonucleotide-(2,3-dehydro-2,3-deoxyribose 5'-phosphate)-DNA + a 5'-end 5'-phospho-2'-deoxyribonucleoside-DNA + H(+)</text>
        <dbReference type="Rhea" id="RHEA:66592"/>
        <dbReference type="Rhea" id="RHEA-COMP:13180"/>
        <dbReference type="Rhea" id="RHEA-COMP:16897"/>
        <dbReference type="Rhea" id="RHEA-COMP:17067"/>
        <dbReference type="ChEBI" id="CHEBI:15378"/>
        <dbReference type="ChEBI" id="CHEBI:136412"/>
        <dbReference type="ChEBI" id="CHEBI:157695"/>
        <dbReference type="ChEBI" id="CHEBI:167181"/>
        <dbReference type="EC" id="4.2.99.18"/>
    </reaction>
</comment>
<feature type="domain" description="Formamidopyrimidine-DNA glycosylase catalytic" evidence="18">
    <location>
        <begin position="2"/>
        <end position="116"/>
    </location>
</feature>
<dbReference type="InterPro" id="IPR015887">
    <property type="entry name" value="DNA_glyclase_Znf_dom_DNA_BS"/>
</dbReference>
<evidence type="ECO:0000256" key="8">
    <source>
        <dbReference type="ARBA" id="ARBA00022833"/>
    </source>
</evidence>
<dbReference type="GO" id="GO:0034039">
    <property type="term" value="F:8-oxo-7,8-dihydroguanine DNA N-glycosylase activity"/>
    <property type="evidence" value="ECO:0007669"/>
    <property type="project" value="TreeGrafter"/>
</dbReference>
<comment type="caution">
    <text evidence="19">The sequence shown here is derived from an EMBL/GenBank/DDBJ whole genome shotgun (WGS) entry which is preliminary data.</text>
</comment>
<keyword evidence="20" id="KW-1185">Reference proteome</keyword>
<keyword evidence="5" id="KW-0227">DNA damage</keyword>
<name>A0A4R4V5K8_9PSEU</name>
<keyword evidence="11" id="KW-0456">Lyase</keyword>
<dbReference type="Pfam" id="PF06827">
    <property type="entry name" value="zf-FPG_IleRS"/>
    <property type="match status" value="1"/>
</dbReference>
<dbReference type="PANTHER" id="PTHR22993">
    <property type="entry name" value="FORMAMIDOPYRIMIDINE-DNA GLYCOSYLASE"/>
    <property type="match status" value="1"/>
</dbReference>
<dbReference type="InterPro" id="IPR000214">
    <property type="entry name" value="Znf_DNA_glyclase/AP_lyase"/>
</dbReference>
<dbReference type="SMART" id="SM00898">
    <property type="entry name" value="Fapy_DNA_glyco"/>
    <property type="match status" value="1"/>
</dbReference>
<dbReference type="Proteomes" id="UP000295674">
    <property type="component" value="Unassembled WGS sequence"/>
</dbReference>
<keyword evidence="13" id="KW-0326">Glycosidase</keyword>
<comment type="catalytic activity">
    <reaction evidence="1">
        <text>Hydrolysis of DNA containing ring-opened 7-methylguanine residues, releasing 2,6-diamino-4-hydroxy-5-(N-methyl)formamidopyrimidine.</text>
        <dbReference type="EC" id="3.2.2.23"/>
    </reaction>
</comment>
<dbReference type="PROSITE" id="PS01242">
    <property type="entry name" value="ZF_FPG_1"/>
    <property type="match status" value="1"/>
</dbReference>
<accession>A0A4R4V5K8</accession>
<dbReference type="InterPro" id="IPR015886">
    <property type="entry name" value="H2TH_FPG"/>
</dbReference>
<evidence type="ECO:0000256" key="3">
    <source>
        <dbReference type="ARBA" id="ARBA00009409"/>
    </source>
</evidence>
<keyword evidence="7" id="KW-0378">Hydrolase</keyword>
<evidence type="ECO:0000256" key="11">
    <source>
        <dbReference type="ARBA" id="ARBA00023239"/>
    </source>
</evidence>
<dbReference type="Gene3D" id="1.10.8.50">
    <property type="match status" value="1"/>
</dbReference>
<dbReference type="OrthoDB" id="9800855at2"/>
<evidence type="ECO:0000256" key="2">
    <source>
        <dbReference type="ARBA" id="ARBA00001947"/>
    </source>
</evidence>
<dbReference type="EMBL" id="SMKS01000077">
    <property type="protein sequence ID" value="TDD00479.1"/>
    <property type="molecule type" value="Genomic_DNA"/>
</dbReference>
<feature type="domain" description="FPG-type" evidence="17">
    <location>
        <begin position="224"/>
        <end position="261"/>
    </location>
</feature>
<evidence type="ECO:0000313" key="20">
    <source>
        <dbReference type="Proteomes" id="UP000295674"/>
    </source>
</evidence>
<keyword evidence="10" id="KW-0234">DNA repair</keyword>
<dbReference type="PANTHER" id="PTHR22993:SF9">
    <property type="entry name" value="FORMAMIDOPYRIMIDINE-DNA GLYCOSYLASE"/>
    <property type="match status" value="1"/>
</dbReference>
<dbReference type="SUPFAM" id="SSF57716">
    <property type="entry name" value="Glucocorticoid receptor-like (DNA-binding domain)"/>
    <property type="match status" value="1"/>
</dbReference>
<evidence type="ECO:0000256" key="12">
    <source>
        <dbReference type="ARBA" id="ARBA00023268"/>
    </source>
</evidence>
<evidence type="ECO:0000256" key="4">
    <source>
        <dbReference type="ARBA" id="ARBA00022723"/>
    </source>
</evidence>
<evidence type="ECO:0000256" key="14">
    <source>
        <dbReference type="ARBA" id="ARBA00044632"/>
    </source>
</evidence>
<dbReference type="CDD" id="cd08773">
    <property type="entry name" value="FpgNei_N"/>
    <property type="match status" value="1"/>
</dbReference>
<dbReference type="Pfam" id="PF06831">
    <property type="entry name" value="H2TH"/>
    <property type="match status" value="1"/>
</dbReference>
<dbReference type="Pfam" id="PF01149">
    <property type="entry name" value="Fapy_DNA_glyco"/>
    <property type="match status" value="1"/>
</dbReference>
<dbReference type="Gene3D" id="3.20.190.10">
    <property type="entry name" value="MutM-like, N-terminal"/>
    <property type="match status" value="1"/>
</dbReference>
<dbReference type="InterPro" id="IPR035937">
    <property type="entry name" value="FPG_N"/>
</dbReference>
<dbReference type="GO" id="GO:0003684">
    <property type="term" value="F:damaged DNA binding"/>
    <property type="evidence" value="ECO:0007669"/>
    <property type="project" value="InterPro"/>
</dbReference>
<dbReference type="PROSITE" id="PS51068">
    <property type="entry name" value="FPG_CAT"/>
    <property type="match status" value="1"/>
</dbReference>
<dbReference type="SUPFAM" id="SSF81624">
    <property type="entry name" value="N-terminal domain of MutM-like DNA repair proteins"/>
    <property type="match status" value="1"/>
</dbReference>
<evidence type="ECO:0000259" key="17">
    <source>
        <dbReference type="PROSITE" id="PS51066"/>
    </source>
</evidence>
<dbReference type="InterPro" id="IPR010979">
    <property type="entry name" value="Ribosomal_uS13-like_H2TH"/>
</dbReference>
<comment type="cofactor">
    <cofactor evidence="2">
        <name>Zn(2+)</name>
        <dbReference type="ChEBI" id="CHEBI:29105"/>
    </cofactor>
</comment>
<feature type="region of interest" description="Disordered" evidence="16">
    <location>
        <begin position="213"/>
        <end position="234"/>
    </location>
</feature>
<keyword evidence="8" id="KW-0862">Zinc</keyword>
<evidence type="ECO:0000256" key="16">
    <source>
        <dbReference type="SAM" id="MobiDB-lite"/>
    </source>
</evidence>
<dbReference type="GO" id="GO:0008270">
    <property type="term" value="F:zinc ion binding"/>
    <property type="evidence" value="ECO:0007669"/>
    <property type="project" value="UniProtKB-KW"/>
</dbReference>
<keyword evidence="4" id="KW-0479">Metal-binding</keyword>
<proteinExistence type="inferred from homology"/>
<comment type="similarity">
    <text evidence="3">Belongs to the FPG family.</text>
</comment>
<dbReference type="GO" id="GO:0006284">
    <property type="term" value="P:base-excision repair"/>
    <property type="evidence" value="ECO:0007669"/>
    <property type="project" value="InterPro"/>
</dbReference>
<evidence type="ECO:0000256" key="10">
    <source>
        <dbReference type="ARBA" id="ARBA00023204"/>
    </source>
</evidence>
<evidence type="ECO:0000259" key="18">
    <source>
        <dbReference type="PROSITE" id="PS51068"/>
    </source>
</evidence>
<dbReference type="InterPro" id="IPR012319">
    <property type="entry name" value="FPG_cat"/>
</dbReference>
<gene>
    <name evidence="19" type="ORF">E1181_27465</name>
</gene>
<keyword evidence="9" id="KW-0238">DNA-binding</keyword>
<evidence type="ECO:0000256" key="1">
    <source>
        <dbReference type="ARBA" id="ARBA00001668"/>
    </source>
</evidence>
<evidence type="ECO:0000256" key="9">
    <source>
        <dbReference type="ARBA" id="ARBA00023125"/>
    </source>
</evidence>
<organism evidence="19 20">
    <name type="scientific">Saccharopolyspora terrae</name>
    <dbReference type="NCBI Taxonomy" id="2530384"/>
    <lineage>
        <taxon>Bacteria</taxon>
        <taxon>Bacillati</taxon>
        <taxon>Actinomycetota</taxon>
        <taxon>Actinomycetes</taxon>
        <taxon>Pseudonocardiales</taxon>
        <taxon>Pseudonocardiaceae</taxon>
        <taxon>Saccharopolyspora</taxon>
    </lineage>
</organism>
<dbReference type="GO" id="GO:0140078">
    <property type="term" value="F:class I DNA-(apurinic or apyrimidinic site) endonuclease activity"/>
    <property type="evidence" value="ECO:0007669"/>
    <property type="project" value="UniProtKB-EC"/>
</dbReference>
<dbReference type="PROSITE" id="PS51066">
    <property type="entry name" value="ZF_FPG_2"/>
    <property type="match status" value="1"/>
</dbReference>
<evidence type="ECO:0000313" key="19">
    <source>
        <dbReference type="EMBL" id="TDD00479.1"/>
    </source>
</evidence>
<sequence>MPELPDVEGFRRVVADHVVGSKVASVRVLDAGVVHTSPEEFTRALQGRVISEPSRYGKWLRVPTRNRSGYPQLLAHFGMTGAFVWTPGEQADHRHDRVVFEFRDGALRYRDMRKLTGLRLATERSEVEELLGDLGPDAAGVSRRDLRARLTRTARRIKPALMDQTVVAGLGNLCVDEILWRSRLAPTLSTTDLEAAHWARLHARLGSVLRSSSRVGHVPDRPSWLTGHRDEHDARCPRCSTPLSRSKIAGRSTVWCPRCQPS</sequence>
<dbReference type="AlphaFoldDB" id="A0A4R4V5K8"/>
<protein>
    <submittedName>
        <fullName evidence="19">Fpg/Nei family DNA glycosylase</fullName>
    </submittedName>
</protein>
<keyword evidence="12" id="KW-0511">Multifunctional enzyme</keyword>
<evidence type="ECO:0000256" key="15">
    <source>
        <dbReference type="PROSITE-ProRule" id="PRU00391"/>
    </source>
</evidence>